<evidence type="ECO:0000313" key="8">
    <source>
        <dbReference type="EMBL" id="BCK81937.1"/>
    </source>
</evidence>
<feature type="transmembrane region" description="Helical" evidence="7">
    <location>
        <begin position="137"/>
        <end position="157"/>
    </location>
</feature>
<proteinExistence type="predicted"/>
<feature type="transmembrane region" description="Helical" evidence="7">
    <location>
        <begin position="17"/>
        <end position="38"/>
    </location>
</feature>
<evidence type="ECO:0000256" key="7">
    <source>
        <dbReference type="SAM" id="Phobius"/>
    </source>
</evidence>
<keyword evidence="9" id="KW-1185">Reference proteome</keyword>
<dbReference type="CDD" id="cd06580">
    <property type="entry name" value="TM_PBP1_transp_TpRbsC_like"/>
    <property type="match status" value="1"/>
</dbReference>
<dbReference type="AlphaFoldDB" id="A0A810Q6N2"/>
<feature type="transmembrane region" description="Helical" evidence="7">
    <location>
        <begin position="169"/>
        <end position="188"/>
    </location>
</feature>
<keyword evidence="3 7" id="KW-0812">Transmembrane</keyword>
<feature type="transmembrane region" description="Helical" evidence="7">
    <location>
        <begin position="330"/>
        <end position="346"/>
    </location>
</feature>
<keyword evidence="4 7" id="KW-1133">Transmembrane helix</keyword>
<accession>A0A810Q6N2</accession>
<dbReference type="RefSeq" id="WP_213540580.1">
    <property type="nucleotide sequence ID" value="NZ_AP023418.1"/>
</dbReference>
<protein>
    <submittedName>
        <fullName evidence="8">ABC transporter permease</fullName>
    </submittedName>
</protein>
<dbReference type="Proteomes" id="UP000681035">
    <property type="component" value="Chromosome"/>
</dbReference>
<comment type="subcellular location">
    <subcellularLocation>
        <location evidence="1">Cell membrane</location>
        <topology evidence="1">Multi-pass membrane protein</topology>
    </subcellularLocation>
</comment>
<evidence type="ECO:0000256" key="3">
    <source>
        <dbReference type="ARBA" id="ARBA00022692"/>
    </source>
</evidence>
<dbReference type="PANTHER" id="PTHR47089">
    <property type="entry name" value="ABC TRANSPORTER, PERMEASE PROTEIN"/>
    <property type="match status" value="1"/>
</dbReference>
<dbReference type="Pfam" id="PF02653">
    <property type="entry name" value="BPD_transp_2"/>
    <property type="match status" value="1"/>
</dbReference>
<feature type="transmembrane region" description="Helical" evidence="7">
    <location>
        <begin position="358"/>
        <end position="377"/>
    </location>
</feature>
<feature type="transmembrane region" description="Helical" evidence="7">
    <location>
        <begin position="277"/>
        <end position="297"/>
    </location>
</feature>
<dbReference type="GO" id="GO:0022857">
    <property type="term" value="F:transmembrane transporter activity"/>
    <property type="evidence" value="ECO:0007669"/>
    <property type="project" value="InterPro"/>
</dbReference>
<feature type="region of interest" description="Disordered" evidence="6">
    <location>
        <begin position="403"/>
        <end position="434"/>
    </location>
</feature>
<dbReference type="InterPro" id="IPR001851">
    <property type="entry name" value="ABC_transp_permease"/>
</dbReference>
<gene>
    <name evidence="8" type="ORF">MM50RIKEN_17000</name>
</gene>
<evidence type="ECO:0000313" key="9">
    <source>
        <dbReference type="Proteomes" id="UP000681035"/>
    </source>
</evidence>
<evidence type="ECO:0000256" key="6">
    <source>
        <dbReference type="SAM" id="MobiDB-lite"/>
    </source>
</evidence>
<dbReference type="EMBL" id="AP023418">
    <property type="protein sequence ID" value="BCK81937.1"/>
    <property type="molecule type" value="Genomic_DNA"/>
</dbReference>
<evidence type="ECO:0000256" key="1">
    <source>
        <dbReference type="ARBA" id="ARBA00004651"/>
    </source>
</evidence>
<name>A0A810Q6N2_9FIRM</name>
<dbReference type="GO" id="GO:0005886">
    <property type="term" value="C:plasma membrane"/>
    <property type="evidence" value="ECO:0007669"/>
    <property type="project" value="UniProtKB-SubCell"/>
</dbReference>
<reference evidence="8" key="1">
    <citation type="submission" date="2020-09" db="EMBL/GenBank/DDBJ databases">
        <title>New species isolated from human feces.</title>
        <authorList>
            <person name="Kitahara M."/>
            <person name="Shigeno Y."/>
            <person name="Shime M."/>
            <person name="Matsumoto Y."/>
            <person name="Nakamura S."/>
            <person name="Motooka D."/>
            <person name="Fukuoka S."/>
            <person name="Nishikawa H."/>
            <person name="Benno Y."/>
        </authorList>
    </citation>
    <scope>NUCLEOTIDE SEQUENCE</scope>
    <source>
        <strain evidence="8">MM50</strain>
    </source>
</reference>
<sequence>MKHSAATLYQKEGTKKVLASLISILAGLLVGGIAVILVGCFNEKISLSGAWDGFRIIFAGIFSTGRNAAGELTWGFNAVNTGDMLFRATPLIMTGLSVAVAFKTGLFNIGAPGQYLISTMATLMIALSIPSSSVPTWIIWILAFLGGCLAGALWGALPGLAKACLNINEVLACIMTNWVAANLVTWMFDISNFKNTVENTKSGYIYKTSFNGVATPKLGLDKLFPGSQVNAGILVAILLAIAMYILMTKTTLGYELQACGANRHAARYAGIKDKRNIVLSMAIAGALAGAGAALYYLSGNTEFYWSTYQSLPAVGFNGIPVALLALNNPIAVIFAGIFMAMLKIVGQQLTNLTAYNEYITDVIIAVIVYLSAFSLVIRMMLSGRKKKKVVAADTAPIPQSAAVEDQTSLLPEEEKAPVEAAVTDSDNAEGGDQA</sequence>
<feature type="transmembrane region" description="Helical" evidence="7">
    <location>
        <begin position="84"/>
        <end position="102"/>
    </location>
</feature>
<feature type="transmembrane region" description="Helical" evidence="7">
    <location>
        <begin position="114"/>
        <end position="131"/>
    </location>
</feature>
<keyword evidence="2" id="KW-1003">Cell membrane</keyword>
<evidence type="ECO:0000256" key="5">
    <source>
        <dbReference type="ARBA" id="ARBA00023136"/>
    </source>
</evidence>
<keyword evidence="5 7" id="KW-0472">Membrane</keyword>
<organism evidence="8 9">
    <name type="scientific">Vescimonas coprocola</name>
    <dbReference type="NCBI Taxonomy" id="2714355"/>
    <lineage>
        <taxon>Bacteria</taxon>
        <taxon>Bacillati</taxon>
        <taxon>Bacillota</taxon>
        <taxon>Clostridia</taxon>
        <taxon>Eubacteriales</taxon>
        <taxon>Oscillospiraceae</taxon>
        <taxon>Vescimonas</taxon>
    </lineage>
</organism>
<dbReference type="PANTHER" id="PTHR47089:SF1">
    <property type="entry name" value="GUANOSINE ABC TRANSPORTER PERMEASE PROTEIN NUPP"/>
    <property type="match status" value="1"/>
</dbReference>
<dbReference type="KEGG" id="vcop:MM50RIKEN_17000"/>
<evidence type="ECO:0000256" key="2">
    <source>
        <dbReference type="ARBA" id="ARBA00022475"/>
    </source>
</evidence>
<evidence type="ECO:0000256" key="4">
    <source>
        <dbReference type="ARBA" id="ARBA00022989"/>
    </source>
</evidence>
<feature type="transmembrane region" description="Helical" evidence="7">
    <location>
        <begin position="229"/>
        <end position="247"/>
    </location>
</feature>